<organism evidence="3 4">
    <name type="scientific">Actinotalea lenta</name>
    <dbReference type="NCBI Taxonomy" id="3064654"/>
    <lineage>
        <taxon>Bacteria</taxon>
        <taxon>Bacillati</taxon>
        <taxon>Actinomycetota</taxon>
        <taxon>Actinomycetes</taxon>
        <taxon>Micrococcales</taxon>
        <taxon>Cellulomonadaceae</taxon>
        <taxon>Actinotalea</taxon>
    </lineage>
</organism>
<accession>A0ABT9D947</accession>
<evidence type="ECO:0000313" key="4">
    <source>
        <dbReference type="Proteomes" id="UP001232536"/>
    </source>
</evidence>
<feature type="compositionally biased region" description="Low complexity" evidence="1">
    <location>
        <begin position="86"/>
        <end position="97"/>
    </location>
</feature>
<proteinExistence type="predicted"/>
<feature type="compositionally biased region" description="Basic and acidic residues" evidence="1">
    <location>
        <begin position="109"/>
        <end position="122"/>
    </location>
</feature>
<dbReference type="EMBL" id="JAUQYP010000001">
    <property type="protein sequence ID" value="MDO8107416.1"/>
    <property type="molecule type" value="Genomic_DNA"/>
</dbReference>
<feature type="transmembrane region" description="Helical" evidence="2">
    <location>
        <begin position="40"/>
        <end position="59"/>
    </location>
</feature>
<name>A0ABT9D947_9CELL</name>
<dbReference type="Pfam" id="PF11239">
    <property type="entry name" value="DUF3040"/>
    <property type="match status" value="1"/>
</dbReference>
<reference evidence="3 4" key="1">
    <citation type="submission" date="2023-07" db="EMBL/GenBank/DDBJ databases">
        <title>Description of novel actinomycetes strains, isolated from tidal flat sediment.</title>
        <authorList>
            <person name="Lu C."/>
        </authorList>
    </citation>
    <scope>NUCLEOTIDE SEQUENCE [LARGE SCALE GENOMIC DNA]</scope>
    <source>
        <strain evidence="3 4">SYSU T00b441</strain>
    </source>
</reference>
<keyword evidence="4" id="KW-1185">Reference proteome</keyword>
<sequence length="122" mass="13276">MPLSEYEQRVLEQMERQLRSDDPKLASTLYGRGGSPVRRWVLAALAGVAGLGMLIGGAAAPLPVLGILGFAVMFGAVLLMFSAPRRGSRAPSGASPRPAAPKKQGMLSRFEERWERRRGEQR</sequence>
<evidence type="ECO:0000256" key="1">
    <source>
        <dbReference type="SAM" id="MobiDB-lite"/>
    </source>
</evidence>
<dbReference type="Proteomes" id="UP001232536">
    <property type="component" value="Unassembled WGS sequence"/>
</dbReference>
<gene>
    <name evidence="3" type="ORF">Q6348_09430</name>
</gene>
<dbReference type="RefSeq" id="WP_304601041.1">
    <property type="nucleotide sequence ID" value="NZ_JAUQYP010000001.1"/>
</dbReference>
<feature type="transmembrane region" description="Helical" evidence="2">
    <location>
        <begin position="65"/>
        <end position="83"/>
    </location>
</feature>
<keyword evidence="2" id="KW-0812">Transmembrane</keyword>
<protein>
    <submittedName>
        <fullName evidence="3">DUF3040 domain-containing protein</fullName>
    </submittedName>
</protein>
<evidence type="ECO:0000313" key="3">
    <source>
        <dbReference type="EMBL" id="MDO8107416.1"/>
    </source>
</evidence>
<keyword evidence="2" id="KW-0472">Membrane</keyword>
<feature type="region of interest" description="Disordered" evidence="1">
    <location>
        <begin position="86"/>
        <end position="122"/>
    </location>
</feature>
<comment type="caution">
    <text evidence="3">The sequence shown here is derived from an EMBL/GenBank/DDBJ whole genome shotgun (WGS) entry which is preliminary data.</text>
</comment>
<dbReference type="InterPro" id="IPR021401">
    <property type="entry name" value="DUF3040"/>
</dbReference>
<keyword evidence="2" id="KW-1133">Transmembrane helix</keyword>
<evidence type="ECO:0000256" key="2">
    <source>
        <dbReference type="SAM" id="Phobius"/>
    </source>
</evidence>